<dbReference type="InterPro" id="IPR050794">
    <property type="entry name" value="CPA2_transporter"/>
</dbReference>
<evidence type="ECO:0000256" key="7">
    <source>
        <dbReference type="ARBA" id="ARBA00023065"/>
    </source>
</evidence>
<dbReference type="GO" id="GO:0012505">
    <property type="term" value="C:endomembrane system"/>
    <property type="evidence" value="ECO:0007669"/>
    <property type="project" value="TreeGrafter"/>
</dbReference>
<dbReference type="KEGG" id="qsa:O6P43_022344"/>
<evidence type="ECO:0000256" key="9">
    <source>
        <dbReference type="ARBA" id="ARBA00038341"/>
    </source>
</evidence>
<accession>A0AAD7PI60</accession>
<keyword evidence="4 11" id="KW-0812">Transmembrane</keyword>
<evidence type="ECO:0000313" key="16">
    <source>
        <dbReference type="Proteomes" id="UP001163823"/>
    </source>
</evidence>
<proteinExistence type="inferred from homology"/>
<gene>
    <name evidence="15" type="ORF">O6P43_022344</name>
</gene>
<dbReference type="GO" id="GO:0016020">
    <property type="term" value="C:membrane"/>
    <property type="evidence" value="ECO:0007669"/>
    <property type="project" value="UniProtKB-SubCell"/>
</dbReference>
<dbReference type="PANTHER" id="PTHR32468:SF74">
    <property type="entry name" value="CATION_H(+) ANTIPORTER 21-RELATED"/>
    <property type="match status" value="1"/>
</dbReference>
<evidence type="ECO:0000256" key="8">
    <source>
        <dbReference type="ARBA" id="ARBA00023136"/>
    </source>
</evidence>
<dbReference type="GO" id="GO:0006885">
    <property type="term" value="P:regulation of pH"/>
    <property type="evidence" value="ECO:0007669"/>
    <property type="project" value="TreeGrafter"/>
</dbReference>
<dbReference type="InterPro" id="IPR057291">
    <property type="entry name" value="CHX17_2nd"/>
</dbReference>
<name>A0AAD7PI60_QUISA</name>
<evidence type="ECO:0000256" key="3">
    <source>
        <dbReference type="ARBA" id="ARBA00022538"/>
    </source>
</evidence>
<dbReference type="Pfam" id="PF23256">
    <property type="entry name" value="CHX17_2nd"/>
    <property type="match status" value="1"/>
</dbReference>
<feature type="transmembrane region" description="Helical" evidence="11">
    <location>
        <begin position="422"/>
        <end position="443"/>
    </location>
</feature>
<comment type="similarity">
    <text evidence="9">Belongs to the monovalent cation:proton antiporter 2 (CPA2) transporter (TC 2.A.37) family. CHX (TC 2.A.37.4) subfamily.</text>
</comment>
<keyword evidence="2" id="KW-0813">Transport</keyword>
<feature type="domain" description="Cation/H(+) antiporter central" evidence="13">
    <location>
        <begin position="500"/>
        <end position="655"/>
    </location>
</feature>
<dbReference type="Proteomes" id="UP001163823">
    <property type="component" value="Chromosome 9"/>
</dbReference>
<sequence length="889" mass="98828">MATTNNTSDPSSMEPSEEKDNIRVCFNKTTIPNHGIWQAENALANSVPIFVLQLVIVLTFHRICLIIFKLLRQPRIVAETVAGIIMGPCALGNIPFFSSTIFPFEGMVTLETVANLALIYNMFLIGLESDVKPVLRAGKKSYSIAISGIIIPAAMGFGLFQLLQSNSRSPAKTPTVMSRGSMFWAISLANSNFPDLAKTLINLKLLRSEIGQTALTSSLATDFASWVFLLIGLVIAHEGYTSELGYTFTFIILCFVVIRPVLKWVLENNTKDENYNEIHVNCILFGVVAFGFCTDALGAHAITGAYILGIILPKGELKDLLFEKVEDFVSGVMMPLFFLVVGLRFNYRHLTADINPYIVVLIILLTMTAKILSTLFISWQQQVPLTVTDSLSLAVLMNTKGILTLITLSSGRDLKVLDNQTYAVMLLACWLMTVEVSPILFILQKATWGSQKIQHRTIQNAKPDAEFRVLACIHNNHHVASIIHFLEFSNPTRLSPISVLAVELLKLQGRASAMLIMHDNGNKFNNNNSFNSSQGKANCKRNNITELNTLDNLINLRNEAIAVNKVTVMSPYSTMYEDICNIADEKRITLILIPFFKQIKDNDATGVGSIAAAAAANVSSSTQESDHHFIRAINQNVLDNAPCSIGIFVDRGLNTRTFKESSKEHMHKLRVAVLFVGGPDDREALAYAKRMFRRPNVHLMVIRFIPGPDAIDINPIEFPDADTDNIIAANKASEQERRTDASYVVQFKIEAVDCKNVHYVEKVVNNTEHLMEEIKKMEHDNYDLFALGRGDKSMSPLTYGLREWTDCPELGPLGDALVSSSITAKTSFLIVQQHNGIGDGAEDNDYKQGPGQLKEDNGHLTWHAPNQNTKTDDFEPFMHRRGTAARDYY</sequence>
<keyword evidence="16" id="KW-1185">Reference proteome</keyword>
<dbReference type="Pfam" id="PF00999">
    <property type="entry name" value="Na_H_Exchanger"/>
    <property type="match status" value="1"/>
</dbReference>
<feature type="transmembrane region" description="Helical" evidence="11">
    <location>
        <begin position="328"/>
        <end position="345"/>
    </location>
</feature>
<evidence type="ECO:0000256" key="10">
    <source>
        <dbReference type="SAM" id="MobiDB-lite"/>
    </source>
</evidence>
<dbReference type="InterPro" id="IPR038770">
    <property type="entry name" value="Na+/solute_symporter_sf"/>
</dbReference>
<protein>
    <submittedName>
        <fullName evidence="15">Cation/H(+) antiporter 15-like</fullName>
    </submittedName>
</protein>
<feature type="transmembrane region" description="Helical" evidence="11">
    <location>
        <begin position="47"/>
        <end position="68"/>
    </location>
</feature>
<feature type="region of interest" description="Disordered" evidence="10">
    <location>
        <begin position="840"/>
        <end position="874"/>
    </location>
</feature>
<keyword evidence="3" id="KW-0633">Potassium transport</keyword>
<keyword evidence="8 11" id="KW-0472">Membrane</keyword>
<evidence type="ECO:0000256" key="11">
    <source>
        <dbReference type="SAM" id="Phobius"/>
    </source>
</evidence>
<dbReference type="Pfam" id="PF23259">
    <property type="entry name" value="CHX17_C"/>
    <property type="match status" value="1"/>
</dbReference>
<evidence type="ECO:0000313" key="15">
    <source>
        <dbReference type="EMBL" id="KAJ7955814.1"/>
    </source>
</evidence>
<feature type="transmembrane region" description="Helical" evidence="11">
    <location>
        <begin position="80"/>
        <end position="102"/>
    </location>
</feature>
<feature type="transmembrane region" description="Helical" evidence="11">
    <location>
        <begin position="278"/>
        <end position="308"/>
    </location>
</feature>
<feature type="transmembrane region" description="Helical" evidence="11">
    <location>
        <begin position="357"/>
        <end position="379"/>
    </location>
</feature>
<evidence type="ECO:0000256" key="6">
    <source>
        <dbReference type="ARBA" id="ARBA00022989"/>
    </source>
</evidence>
<organism evidence="15 16">
    <name type="scientific">Quillaja saponaria</name>
    <name type="common">Soap bark tree</name>
    <dbReference type="NCBI Taxonomy" id="32244"/>
    <lineage>
        <taxon>Eukaryota</taxon>
        <taxon>Viridiplantae</taxon>
        <taxon>Streptophyta</taxon>
        <taxon>Embryophyta</taxon>
        <taxon>Tracheophyta</taxon>
        <taxon>Spermatophyta</taxon>
        <taxon>Magnoliopsida</taxon>
        <taxon>eudicotyledons</taxon>
        <taxon>Gunneridae</taxon>
        <taxon>Pentapetalae</taxon>
        <taxon>rosids</taxon>
        <taxon>fabids</taxon>
        <taxon>Fabales</taxon>
        <taxon>Quillajaceae</taxon>
        <taxon>Quillaja</taxon>
    </lineage>
</organism>
<evidence type="ECO:0000256" key="1">
    <source>
        <dbReference type="ARBA" id="ARBA00004141"/>
    </source>
</evidence>
<comment type="subcellular location">
    <subcellularLocation>
        <location evidence="1">Membrane</location>
        <topology evidence="1">Multi-pass membrane protein</topology>
    </subcellularLocation>
</comment>
<keyword evidence="5" id="KW-0630">Potassium</keyword>
<evidence type="ECO:0000256" key="4">
    <source>
        <dbReference type="ARBA" id="ARBA00022692"/>
    </source>
</evidence>
<dbReference type="Gene3D" id="1.20.1530.20">
    <property type="match status" value="1"/>
</dbReference>
<feature type="domain" description="Cation/H(+) antiporter C-terminal" evidence="14">
    <location>
        <begin position="669"/>
        <end position="836"/>
    </location>
</feature>
<evidence type="ECO:0000259" key="12">
    <source>
        <dbReference type="Pfam" id="PF00999"/>
    </source>
</evidence>
<evidence type="ECO:0000256" key="2">
    <source>
        <dbReference type="ARBA" id="ARBA00022448"/>
    </source>
</evidence>
<dbReference type="InterPro" id="IPR006153">
    <property type="entry name" value="Cation/H_exchanger_TM"/>
</dbReference>
<comment type="caution">
    <text evidence="15">The sequence shown here is derived from an EMBL/GenBank/DDBJ whole genome shotgun (WGS) entry which is preliminary data.</text>
</comment>
<dbReference type="GO" id="GO:0006813">
    <property type="term" value="P:potassium ion transport"/>
    <property type="evidence" value="ECO:0007669"/>
    <property type="project" value="UniProtKB-KW"/>
</dbReference>
<evidence type="ECO:0000259" key="13">
    <source>
        <dbReference type="Pfam" id="PF23256"/>
    </source>
</evidence>
<dbReference type="GO" id="GO:1902600">
    <property type="term" value="P:proton transmembrane transport"/>
    <property type="evidence" value="ECO:0007669"/>
    <property type="project" value="InterPro"/>
</dbReference>
<feature type="transmembrane region" description="Helical" evidence="11">
    <location>
        <begin position="213"/>
        <end position="236"/>
    </location>
</feature>
<dbReference type="InterPro" id="IPR057290">
    <property type="entry name" value="CHX17_C"/>
</dbReference>
<evidence type="ECO:0000256" key="5">
    <source>
        <dbReference type="ARBA" id="ARBA00022958"/>
    </source>
</evidence>
<dbReference type="AlphaFoldDB" id="A0AAD7PI60"/>
<feature type="transmembrane region" description="Helical" evidence="11">
    <location>
        <begin position="141"/>
        <end position="162"/>
    </location>
</feature>
<feature type="transmembrane region" description="Helical" evidence="11">
    <location>
        <begin position="248"/>
        <end position="266"/>
    </location>
</feature>
<evidence type="ECO:0000259" key="14">
    <source>
        <dbReference type="Pfam" id="PF23259"/>
    </source>
</evidence>
<keyword evidence="6 11" id="KW-1133">Transmembrane helix</keyword>
<dbReference type="PANTHER" id="PTHR32468">
    <property type="entry name" value="CATION/H + ANTIPORTER"/>
    <property type="match status" value="1"/>
</dbReference>
<keyword evidence="7" id="KW-0406">Ion transport</keyword>
<dbReference type="GO" id="GO:0015297">
    <property type="term" value="F:antiporter activity"/>
    <property type="evidence" value="ECO:0007669"/>
    <property type="project" value="InterPro"/>
</dbReference>
<reference evidence="15" key="1">
    <citation type="journal article" date="2023" name="Science">
        <title>Elucidation of the pathway for biosynthesis of saponin adjuvants from the soapbark tree.</title>
        <authorList>
            <person name="Reed J."/>
            <person name="Orme A."/>
            <person name="El-Demerdash A."/>
            <person name="Owen C."/>
            <person name="Martin L.B.B."/>
            <person name="Misra R.C."/>
            <person name="Kikuchi S."/>
            <person name="Rejzek M."/>
            <person name="Martin A.C."/>
            <person name="Harkess A."/>
            <person name="Leebens-Mack J."/>
            <person name="Louveau T."/>
            <person name="Stephenson M.J."/>
            <person name="Osbourn A."/>
        </authorList>
    </citation>
    <scope>NUCLEOTIDE SEQUENCE</scope>
    <source>
        <strain evidence="15">S10</strain>
    </source>
</reference>
<dbReference type="EMBL" id="JARAOO010000009">
    <property type="protein sequence ID" value="KAJ7955814.1"/>
    <property type="molecule type" value="Genomic_DNA"/>
</dbReference>
<feature type="domain" description="Cation/H+ exchanger transmembrane" evidence="12">
    <location>
        <begin position="63"/>
        <end position="440"/>
    </location>
</feature>